<accession>A0AC35G5D5</accession>
<dbReference type="WBParaSite" id="PS1159_v2.g23752.t1">
    <property type="protein sequence ID" value="PS1159_v2.g23752.t1"/>
    <property type="gene ID" value="PS1159_v2.g23752"/>
</dbReference>
<dbReference type="Proteomes" id="UP000887580">
    <property type="component" value="Unplaced"/>
</dbReference>
<reference evidence="2" key="1">
    <citation type="submission" date="2022-11" db="UniProtKB">
        <authorList>
            <consortium name="WormBaseParasite"/>
        </authorList>
    </citation>
    <scope>IDENTIFICATION</scope>
</reference>
<evidence type="ECO:0000313" key="2">
    <source>
        <dbReference type="WBParaSite" id="PS1159_v2.g23752.t1"/>
    </source>
</evidence>
<organism evidence="1 2">
    <name type="scientific">Panagrolaimus sp. PS1159</name>
    <dbReference type="NCBI Taxonomy" id="55785"/>
    <lineage>
        <taxon>Eukaryota</taxon>
        <taxon>Metazoa</taxon>
        <taxon>Ecdysozoa</taxon>
        <taxon>Nematoda</taxon>
        <taxon>Chromadorea</taxon>
        <taxon>Rhabditida</taxon>
        <taxon>Tylenchina</taxon>
        <taxon>Panagrolaimomorpha</taxon>
        <taxon>Panagrolaimoidea</taxon>
        <taxon>Panagrolaimidae</taxon>
        <taxon>Panagrolaimus</taxon>
    </lineage>
</organism>
<proteinExistence type="predicted"/>
<evidence type="ECO:0000313" key="1">
    <source>
        <dbReference type="Proteomes" id="UP000887580"/>
    </source>
</evidence>
<name>A0AC35G5D5_9BILA</name>
<protein>
    <submittedName>
        <fullName evidence="2">Fatty acid synthase</fullName>
    </submittedName>
</protein>
<sequence length="1265" mass="142409">MPPDDSDTLIDLFNKISNSSRRDAIVLQDLDRQWTLGELDKITDELAKYFVSKFNTKKGSCIAIYMNKCAEYVISYIAALKAGGAYLPLDISYPENLLNSVLEEVQPTVVCTLSTFSSKLPSSVPIFDFSSKTWLKDISINSVSIELPKNITPDDLAYIVYSSGTTGKPKGIACPHRGAVLSYKFRFTHYPYESDDVVACNVFFVWELLRPILQGIKMTIIPDDIIYDPLALCQFLEKYNVTRMLFTPSLLETVLDTQSDEIIQKSFKKFRVIWLCGEVVTCALLNRAMKCLSHTKIVNLYSISECHDVSVENLTEFHKRGEDRKYCPVGKLIPGVKLLILDTNLRKVPIGVPGEIYVAGPTLARGYLNRPELNKNRFLDVPNDYKTEMGIRMYRTGDWGYLLANSNLEICGRCDTLVKIRGYSVEIQAIESTLLKLPYIASCAVQSIGAEGEDKQLAAYIVLNQNISRKTIRADLKQRLPFYMVPNFFVFMEKLPVLAASSKIDRKALPCVDLDKDVVEAEALAQTETEIKLAKIWAEILQQKTLDIQESFFDLGGHSLMAARLLAKVTSEFGVDLTMRDLFSSPTVYAMARVLDGAERKSPDQNVDLDLEVTTHDIKDNVMDLHLRAFWRSTEYGNRFFRSTILLTGVTGYLGSHLLSRLLTSSQARIVCIVRESSCESVNSRVENTLKRHGLLTRTVKDQLSERVRSIAADVALFQFGLSDEHYHFLTYDIDVVIHAAAYVNLIYPYHALHGINVLGTRNVLDFCHTNKVKPLHYISTDAVIPAGLKEIDEDFPVEHVKEKLQDGYGQSKYVAEQLVKLSQQRGLPSIIYRLGNQAASTTAGYWNDQDFTYLLLQSVIHTGKTPDIDWIVEITPVDFAAKFIVELTTNAFCPNVGKIFHLINSSGSPKWSDLMEWLQRFGYQIQKIDVESWIQLIINSQEIALQQLQKLVQVMVQDVSFFLRQTTHFRTNTNKFLNDNKWKYPLIDERLFKHWLQLLVERHVISRPKISTGTSLLEKVCIITGASEGIGEAIARVLAIDGGSSVVLASRQIDKLNSLAQRLQAAGCSEQNIFAHQCDVTNRDETQNLVQKTLERFGRIDVLVNCAGLMYYTLMKNGQHDEWSKQIDVNCHGTTNMIGAVLPHMIENKRGHILNITSDAGKRGFAGLAVYSGTKFFIEGFTQALRQEMIEYNIRITNIQPGDVATKLAGRSTDQEAKIKFDGSNAGHKILDPEDIAKTVLFALSQPPHVALNEILIEPQAAPI</sequence>